<evidence type="ECO:0000256" key="4">
    <source>
        <dbReference type="SAM" id="SignalP"/>
    </source>
</evidence>
<evidence type="ECO:0000259" key="5">
    <source>
        <dbReference type="Pfam" id="PF00496"/>
    </source>
</evidence>
<evidence type="ECO:0000256" key="3">
    <source>
        <dbReference type="ARBA" id="ARBA00022729"/>
    </source>
</evidence>
<proteinExistence type="inferred from homology"/>
<dbReference type="GO" id="GO:1904680">
    <property type="term" value="F:peptide transmembrane transporter activity"/>
    <property type="evidence" value="ECO:0007669"/>
    <property type="project" value="TreeGrafter"/>
</dbReference>
<keyword evidence="3 4" id="KW-0732">Signal</keyword>
<dbReference type="GO" id="GO:0043190">
    <property type="term" value="C:ATP-binding cassette (ABC) transporter complex"/>
    <property type="evidence" value="ECO:0007669"/>
    <property type="project" value="InterPro"/>
</dbReference>
<accession>A0A4Q9DMC5</accession>
<evidence type="ECO:0000256" key="2">
    <source>
        <dbReference type="ARBA" id="ARBA00022448"/>
    </source>
</evidence>
<dbReference type="InterPro" id="IPR039424">
    <property type="entry name" value="SBP_5"/>
</dbReference>
<dbReference type="Gene3D" id="3.40.190.10">
    <property type="entry name" value="Periplasmic binding protein-like II"/>
    <property type="match status" value="1"/>
</dbReference>
<dbReference type="PROSITE" id="PS51257">
    <property type="entry name" value="PROKAR_LIPOPROTEIN"/>
    <property type="match status" value="1"/>
</dbReference>
<feature type="signal peptide" evidence="4">
    <location>
        <begin position="1"/>
        <end position="25"/>
    </location>
</feature>
<dbReference type="Gene3D" id="3.90.76.10">
    <property type="entry name" value="Dipeptide-binding Protein, Domain 1"/>
    <property type="match status" value="1"/>
</dbReference>
<keyword evidence="2" id="KW-0813">Transport</keyword>
<dbReference type="SUPFAM" id="SSF53850">
    <property type="entry name" value="Periplasmic binding protein-like II"/>
    <property type="match status" value="1"/>
</dbReference>
<gene>
    <name evidence="6" type="ORF">EYB31_18680</name>
</gene>
<organism evidence="6 7">
    <name type="scientific">Paenibacillus thalictri</name>
    <dbReference type="NCBI Taxonomy" id="2527873"/>
    <lineage>
        <taxon>Bacteria</taxon>
        <taxon>Bacillati</taxon>
        <taxon>Bacillota</taxon>
        <taxon>Bacilli</taxon>
        <taxon>Bacillales</taxon>
        <taxon>Paenibacillaceae</taxon>
        <taxon>Paenibacillus</taxon>
    </lineage>
</organism>
<sequence>MNMRWNSSMKVMGLMLIVLSMLVSACSSKPEPKPEAKKGTAAAVEAKDFTVLVSGDPVGLDPQNTTDTISSLINYQIYDRLVTFNEKMEIVPQLAKSWTVSEDGKTWTFELNSGISFTDGTPFNAEAVKTSFERVANKDKNLSQYTLVGSFINNITTDGETKVVFHLKAPQGAFLGNLAASSSGIISPKSIKENEQKIGKEPVGTGPFKLKQWTTGNSVVLEANPQYWAGKPKVKSVIFRNVPESAAQVIMLETGEADLIGSLPLPELKRLKSEGKIVVNSFKANRIAYVGFNTTKEPFNQIKVRQALNYAIDKDTMVNKLYDGLVNTATSAISETTIGYSNVGSYPFDMAKAKQMLQEAGIVPGNVSPLRLIFAANVTQDLPAAEFVQNSLQQLGFKVVLQKLELGTYLQTLKDPSKYDLFMRGALATTGDADPLFRDALLSTSATNYARYNNPKVDKLILAGQEQVKPADRIKTYADVLKRVKDDAPWIFLHNDMAHAGYTKNVEGITFLPTYIYDLRNVVKK</sequence>
<name>A0A4Q9DMC5_9BACL</name>
<evidence type="ECO:0000313" key="7">
    <source>
        <dbReference type="Proteomes" id="UP000293142"/>
    </source>
</evidence>
<dbReference type="AlphaFoldDB" id="A0A4Q9DMC5"/>
<evidence type="ECO:0000313" key="6">
    <source>
        <dbReference type="EMBL" id="TBL76462.1"/>
    </source>
</evidence>
<feature type="domain" description="Solute-binding protein family 5" evidence="5">
    <location>
        <begin position="89"/>
        <end position="445"/>
    </location>
</feature>
<evidence type="ECO:0000256" key="1">
    <source>
        <dbReference type="ARBA" id="ARBA00005695"/>
    </source>
</evidence>
<dbReference type="InterPro" id="IPR000914">
    <property type="entry name" value="SBP_5_dom"/>
</dbReference>
<dbReference type="PIRSF" id="PIRSF002741">
    <property type="entry name" value="MppA"/>
    <property type="match status" value="1"/>
</dbReference>
<dbReference type="Gene3D" id="3.10.105.10">
    <property type="entry name" value="Dipeptide-binding Protein, Domain 3"/>
    <property type="match status" value="1"/>
</dbReference>
<protein>
    <recommendedName>
        <fullName evidence="5">Solute-binding protein family 5 domain-containing protein</fullName>
    </recommendedName>
</protein>
<dbReference type="OrthoDB" id="9796817at2"/>
<dbReference type="PANTHER" id="PTHR30290">
    <property type="entry name" value="PERIPLASMIC BINDING COMPONENT OF ABC TRANSPORTER"/>
    <property type="match status" value="1"/>
</dbReference>
<dbReference type="EMBL" id="SIRE01000013">
    <property type="protein sequence ID" value="TBL76462.1"/>
    <property type="molecule type" value="Genomic_DNA"/>
</dbReference>
<comment type="similarity">
    <text evidence="1">Belongs to the bacterial solute-binding protein 5 family.</text>
</comment>
<comment type="caution">
    <text evidence="6">The sequence shown here is derived from an EMBL/GenBank/DDBJ whole genome shotgun (WGS) entry which is preliminary data.</text>
</comment>
<feature type="chain" id="PRO_5039041794" description="Solute-binding protein family 5 domain-containing protein" evidence="4">
    <location>
        <begin position="26"/>
        <end position="525"/>
    </location>
</feature>
<dbReference type="GO" id="GO:0015833">
    <property type="term" value="P:peptide transport"/>
    <property type="evidence" value="ECO:0007669"/>
    <property type="project" value="TreeGrafter"/>
</dbReference>
<reference evidence="6 7" key="1">
    <citation type="submission" date="2019-02" db="EMBL/GenBank/DDBJ databases">
        <title>Paenibacillus sp. nov., isolated from surface-sterilized tissue of Thalictrum simplex L.</title>
        <authorList>
            <person name="Tuo L."/>
        </authorList>
    </citation>
    <scope>NUCLEOTIDE SEQUENCE [LARGE SCALE GENOMIC DNA]</scope>
    <source>
        <strain evidence="6 7">N2SHLJ1</strain>
    </source>
</reference>
<dbReference type="InterPro" id="IPR030678">
    <property type="entry name" value="Peptide/Ni-bd"/>
</dbReference>
<dbReference type="GO" id="GO:0042597">
    <property type="term" value="C:periplasmic space"/>
    <property type="evidence" value="ECO:0007669"/>
    <property type="project" value="UniProtKB-ARBA"/>
</dbReference>
<dbReference type="PANTHER" id="PTHR30290:SF9">
    <property type="entry name" value="OLIGOPEPTIDE-BINDING PROTEIN APPA"/>
    <property type="match status" value="1"/>
</dbReference>
<dbReference type="Pfam" id="PF00496">
    <property type="entry name" value="SBP_bac_5"/>
    <property type="match status" value="1"/>
</dbReference>
<dbReference type="Proteomes" id="UP000293142">
    <property type="component" value="Unassembled WGS sequence"/>
</dbReference>
<keyword evidence="7" id="KW-1185">Reference proteome</keyword>